<sequence length="120" mass="13437">MFNLSEKTRGAQDRLAVAFFLQMIAAALFFAIPMLALVSLMLVDTSNWPNGLLSTIRPIIIVALSLKPPVQSLINLGKNPVLHKRSLYQMRNWLPYGVLSKDEQTQVKELSKKPSIQSNT</sequence>
<accession>A0AAV5U9N4</accession>
<dbReference type="AlphaFoldDB" id="A0AAV5U9N4"/>
<dbReference type="PANTHER" id="PTHR45830:SF15">
    <property type="entry name" value="SERPENTINE RECEPTOR, CLASS I"/>
    <property type="match status" value="1"/>
</dbReference>
<dbReference type="PANTHER" id="PTHR45830">
    <property type="entry name" value="SERPENTINE RECEPTOR, CLASS I"/>
    <property type="match status" value="1"/>
</dbReference>
<name>A0AAV5U9N4_9BILA</name>
<gene>
    <name evidence="2" type="ORF">PENTCL1PPCAC_25770</name>
</gene>
<dbReference type="EMBL" id="BTSX01000006">
    <property type="protein sequence ID" value="GMT03596.1"/>
    <property type="molecule type" value="Genomic_DNA"/>
</dbReference>
<evidence type="ECO:0000256" key="1">
    <source>
        <dbReference type="SAM" id="Phobius"/>
    </source>
</evidence>
<evidence type="ECO:0008006" key="4">
    <source>
        <dbReference type="Google" id="ProtNLM"/>
    </source>
</evidence>
<proteinExistence type="predicted"/>
<comment type="caution">
    <text evidence="2">The sequence shown here is derived from an EMBL/GenBank/DDBJ whole genome shotgun (WGS) entry which is preliminary data.</text>
</comment>
<evidence type="ECO:0000313" key="2">
    <source>
        <dbReference type="EMBL" id="GMT03596.1"/>
    </source>
</evidence>
<evidence type="ECO:0000313" key="3">
    <source>
        <dbReference type="Proteomes" id="UP001432027"/>
    </source>
</evidence>
<organism evidence="2 3">
    <name type="scientific">Pristionchus entomophagus</name>
    <dbReference type="NCBI Taxonomy" id="358040"/>
    <lineage>
        <taxon>Eukaryota</taxon>
        <taxon>Metazoa</taxon>
        <taxon>Ecdysozoa</taxon>
        <taxon>Nematoda</taxon>
        <taxon>Chromadorea</taxon>
        <taxon>Rhabditida</taxon>
        <taxon>Rhabditina</taxon>
        <taxon>Diplogasteromorpha</taxon>
        <taxon>Diplogasteroidea</taxon>
        <taxon>Neodiplogasteridae</taxon>
        <taxon>Pristionchus</taxon>
    </lineage>
</organism>
<protein>
    <recommendedName>
        <fullName evidence="4">G protein-coupled receptor</fullName>
    </recommendedName>
</protein>
<keyword evidence="1" id="KW-1133">Transmembrane helix</keyword>
<keyword evidence="1" id="KW-0472">Membrane</keyword>
<dbReference type="Proteomes" id="UP001432027">
    <property type="component" value="Unassembled WGS sequence"/>
</dbReference>
<keyword evidence="1" id="KW-0812">Transmembrane</keyword>
<feature type="non-terminal residue" evidence="2">
    <location>
        <position position="120"/>
    </location>
</feature>
<feature type="transmembrane region" description="Helical" evidence="1">
    <location>
        <begin position="15"/>
        <end position="42"/>
    </location>
</feature>
<keyword evidence="3" id="KW-1185">Reference proteome</keyword>
<reference evidence="2" key="1">
    <citation type="submission" date="2023-10" db="EMBL/GenBank/DDBJ databases">
        <title>Genome assembly of Pristionchus species.</title>
        <authorList>
            <person name="Yoshida K."/>
            <person name="Sommer R.J."/>
        </authorList>
    </citation>
    <scope>NUCLEOTIDE SEQUENCE</scope>
    <source>
        <strain evidence="2">RS0144</strain>
    </source>
</reference>